<comment type="caution">
    <text evidence="4">The sequence shown here is derived from an EMBL/GenBank/DDBJ whole genome shotgun (WGS) entry which is preliminary data.</text>
</comment>
<feature type="domain" description="AMP-dependent synthetase/ligase" evidence="2">
    <location>
        <begin position="51"/>
        <end position="395"/>
    </location>
</feature>
<dbReference type="InterPro" id="IPR000873">
    <property type="entry name" value="AMP-dep_synth/lig_dom"/>
</dbReference>
<dbReference type="Proteomes" id="UP000315677">
    <property type="component" value="Unassembled WGS sequence"/>
</dbReference>
<dbReference type="InterPro" id="IPR020845">
    <property type="entry name" value="AMP-binding_CS"/>
</dbReference>
<dbReference type="AlphaFoldDB" id="A0A543C249"/>
<dbReference type="RefSeq" id="WP_246107167.1">
    <property type="nucleotide sequence ID" value="NZ_VFPA01000010.1"/>
</dbReference>
<dbReference type="InterPro" id="IPR045851">
    <property type="entry name" value="AMP-bd_C_sf"/>
</dbReference>
<evidence type="ECO:0000259" key="2">
    <source>
        <dbReference type="Pfam" id="PF00501"/>
    </source>
</evidence>
<reference evidence="4 5" key="1">
    <citation type="submission" date="2019-06" db="EMBL/GenBank/DDBJ databases">
        <title>Sequencing the genomes of 1000 actinobacteria strains.</title>
        <authorList>
            <person name="Klenk H.-P."/>
        </authorList>
    </citation>
    <scope>NUCLEOTIDE SEQUENCE [LARGE SCALE GENOMIC DNA]</scope>
    <source>
        <strain evidence="4 5">DSM 45301</strain>
    </source>
</reference>
<dbReference type="InterPro" id="IPR042099">
    <property type="entry name" value="ANL_N_sf"/>
</dbReference>
<feature type="domain" description="AMP-binding enzyme C-terminal" evidence="3">
    <location>
        <begin position="449"/>
        <end position="527"/>
    </location>
</feature>
<dbReference type="PROSITE" id="PS00455">
    <property type="entry name" value="AMP_BINDING"/>
    <property type="match status" value="1"/>
</dbReference>
<dbReference type="Gene3D" id="3.30.300.30">
    <property type="match status" value="1"/>
</dbReference>
<name>A0A543C249_9PSEU</name>
<keyword evidence="5" id="KW-1185">Reference proteome</keyword>
<accession>A0A543C249</accession>
<protein>
    <submittedName>
        <fullName evidence="4">2-aminobenzoate-CoA ligase</fullName>
    </submittedName>
</protein>
<keyword evidence="1 4" id="KW-0436">Ligase</keyword>
<gene>
    <name evidence="4" type="ORF">FB558_8702</name>
</gene>
<dbReference type="EMBL" id="VFPA01000010">
    <property type="protein sequence ID" value="TQL91153.1"/>
    <property type="molecule type" value="Genomic_DNA"/>
</dbReference>
<evidence type="ECO:0000313" key="4">
    <source>
        <dbReference type="EMBL" id="TQL91153.1"/>
    </source>
</evidence>
<dbReference type="Gene3D" id="3.40.50.12780">
    <property type="entry name" value="N-terminal domain of ligase-like"/>
    <property type="match status" value="1"/>
</dbReference>
<sequence>MILSPTTHVDTTCRTSLPPADNWPELHFDLPQLQYPERLNCATALLDDVIAGHGADRPCLLTPAGETWSYGRLRATANRVAHFLVDRLGVVPGNRVLLRGPNNPWLVACWFGVLKAGAVAVPTMPMLRARELRDIREIAAADIALCDHRFVAELTGDGLEGVTTVPYGGPGTDDLCALVADLPDRFEDVLTAADDVALLAFTSGTTGRPKATMHFHRDVLAIADTFSVHVVKPRPDDVFAGTPPLAFTFGLGGGLVFPLRAGASTLLIEKATPAELARHVAAHRVTVCFTAPTAYRAMIADGDAGLLSTLRRAVSAGEHLGEATWRAFHASTGVRLIDGIGSTEMLHVFISAADDDIRPGATGRVVPGYQARIVDEAGEPVPDGTPGRLAVKGPTGCRYLADDRQKIYVENGWNITGDTFTRDPDGYFWYHARNDDMIVSSGYNIAGPEVEEAVLTHPDVLECAVVGTPDDARGSVVTAFVRLRDGAPAGDAVAAQIQRHVKATIAPYKYPRLVHFVDALPRTATGKLQRFRLRSS</sequence>
<dbReference type="Pfam" id="PF00501">
    <property type="entry name" value="AMP-binding"/>
    <property type="match status" value="1"/>
</dbReference>
<evidence type="ECO:0000256" key="1">
    <source>
        <dbReference type="ARBA" id="ARBA00022598"/>
    </source>
</evidence>
<dbReference type="InterPro" id="IPR025110">
    <property type="entry name" value="AMP-bd_C"/>
</dbReference>
<dbReference type="GO" id="GO:0016878">
    <property type="term" value="F:acid-thiol ligase activity"/>
    <property type="evidence" value="ECO:0007669"/>
    <property type="project" value="TreeGrafter"/>
</dbReference>
<evidence type="ECO:0000259" key="3">
    <source>
        <dbReference type="Pfam" id="PF13193"/>
    </source>
</evidence>
<proteinExistence type="predicted"/>
<dbReference type="PANTHER" id="PTHR43352:SF1">
    <property type="entry name" value="ANTHRANILATE--COA LIGASE"/>
    <property type="match status" value="1"/>
</dbReference>
<organism evidence="4 5">
    <name type="scientific">Pseudonocardia kunmingensis</name>
    <dbReference type="NCBI Taxonomy" id="630975"/>
    <lineage>
        <taxon>Bacteria</taxon>
        <taxon>Bacillati</taxon>
        <taxon>Actinomycetota</taxon>
        <taxon>Actinomycetes</taxon>
        <taxon>Pseudonocardiales</taxon>
        <taxon>Pseudonocardiaceae</taxon>
        <taxon>Pseudonocardia</taxon>
    </lineage>
</organism>
<dbReference type="PANTHER" id="PTHR43352">
    <property type="entry name" value="ACETYL-COA SYNTHETASE"/>
    <property type="match status" value="1"/>
</dbReference>
<dbReference type="SUPFAM" id="SSF56801">
    <property type="entry name" value="Acetyl-CoA synthetase-like"/>
    <property type="match status" value="1"/>
</dbReference>
<evidence type="ECO:0000313" key="5">
    <source>
        <dbReference type="Proteomes" id="UP000315677"/>
    </source>
</evidence>
<dbReference type="GO" id="GO:0044550">
    <property type="term" value="P:secondary metabolite biosynthetic process"/>
    <property type="evidence" value="ECO:0007669"/>
    <property type="project" value="TreeGrafter"/>
</dbReference>
<dbReference type="Pfam" id="PF13193">
    <property type="entry name" value="AMP-binding_C"/>
    <property type="match status" value="1"/>
</dbReference>